<dbReference type="SUPFAM" id="SSF140566">
    <property type="entry name" value="FlgN-like"/>
    <property type="match status" value="1"/>
</dbReference>
<dbReference type="InterPro" id="IPR007809">
    <property type="entry name" value="FlgN-like"/>
</dbReference>
<dbReference type="Proteomes" id="UP000076268">
    <property type="component" value="Unassembled WGS sequence"/>
</dbReference>
<dbReference type="STRING" id="1794912.AXX12_08600"/>
<dbReference type="GO" id="GO:0044780">
    <property type="term" value="P:bacterial-type flagellum assembly"/>
    <property type="evidence" value="ECO:0007669"/>
    <property type="project" value="InterPro"/>
</dbReference>
<gene>
    <name evidence="3" type="ORF">AXX12_08600</name>
</gene>
<dbReference type="EMBL" id="LSGP01000017">
    <property type="protein sequence ID" value="KYZ76482.1"/>
    <property type="molecule type" value="Genomic_DNA"/>
</dbReference>
<protein>
    <recommendedName>
        <fullName evidence="5">Flagellar biosynthesis protein FlgN</fullName>
    </recommendedName>
</protein>
<evidence type="ECO:0000256" key="1">
    <source>
        <dbReference type="ARBA" id="ARBA00022795"/>
    </source>
</evidence>
<keyword evidence="1" id="KW-1005">Bacterial flagellum biogenesis</keyword>
<dbReference type="AlphaFoldDB" id="A0A154BRA9"/>
<keyword evidence="4" id="KW-1185">Reference proteome</keyword>
<evidence type="ECO:0000313" key="3">
    <source>
        <dbReference type="EMBL" id="KYZ76482.1"/>
    </source>
</evidence>
<dbReference type="RefSeq" id="WP_066242031.1">
    <property type="nucleotide sequence ID" value="NZ_LSGP01000017.1"/>
</dbReference>
<dbReference type="InterPro" id="IPR036679">
    <property type="entry name" value="FlgN-like_sf"/>
</dbReference>
<proteinExistence type="predicted"/>
<comment type="caution">
    <text evidence="3">The sequence shown here is derived from an EMBL/GenBank/DDBJ whole genome shotgun (WGS) entry which is preliminary data.</text>
</comment>
<feature type="region of interest" description="Disordered" evidence="2">
    <location>
        <begin position="141"/>
        <end position="162"/>
    </location>
</feature>
<dbReference type="Gene3D" id="1.20.58.300">
    <property type="entry name" value="FlgN-like"/>
    <property type="match status" value="1"/>
</dbReference>
<reference evidence="3 4" key="1">
    <citation type="submission" date="2016-02" db="EMBL/GenBank/DDBJ databases">
        <title>Anaerosporomusa subterraneum gen. nov., sp. nov., a spore-forming obligate anaerobe isolated from saprolite.</title>
        <authorList>
            <person name="Choi J.K."/>
            <person name="Shah M."/>
            <person name="Yee N."/>
        </authorList>
    </citation>
    <scope>NUCLEOTIDE SEQUENCE [LARGE SCALE GENOMIC DNA]</scope>
    <source>
        <strain evidence="3 4">RU4</strain>
    </source>
</reference>
<evidence type="ECO:0000256" key="2">
    <source>
        <dbReference type="SAM" id="MobiDB-lite"/>
    </source>
</evidence>
<name>A0A154BRA9_ANASB</name>
<sequence length="162" mass="17882">MWDNLISLMAELVAVYRVILEISRKKKQALVSANVEELDQLIKQEENLILQIGKQEMVRNKISLDLAAVYALPPEEFTLAKAKELGGAEVAAKLQALENELTSIINDLAPLNKMNSELIQQSLNYVNYSLNLLTQNSTGTNYGAKGTDKSAPRPNALIDAKV</sequence>
<evidence type="ECO:0008006" key="5">
    <source>
        <dbReference type="Google" id="ProtNLM"/>
    </source>
</evidence>
<evidence type="ECO:0000313" key="4">
    <source>
        <dbReference type="Proteomes" id="UP000076268"/>
    </source>
</evidence>
<organism evidence="3 4">
    <name type="scientific">Anaerosporomusa subterranea</name>
    <dbReference type="NCBI Taxonomy" id="1794912"/>
    <lineage>
        <taxon>Bacteria</taxon>
        <taxon>Bacillati</taxon>
        <taxon>Bacillota</taxon>
        <taxon>Negativicutes</taxon>
        <taxon>Acetonemataceae</taxon>
        <taxon>Anaerosporomusa</taxon>
    </lineage>
</organism>
<accession>A0A154BRA9</accession>
<dbReference type="Pfam" id="PF05130">
    <property type="entry name" value="FlgN"/>
    <property type="match status" value="1"/>
</dbReference>
<dbReference type="OrthoDB" id="2660802at2"/>